<comment type="caution">
    <text evidence="1">The sequence shown here is derived from an EMBL/GenBank/DDBJ whole genome shotgun (WGS) entry which is preliminary data.</text>
</comment>
<evidence type="ECO:0000313" key="1">
    <source>
        <dbReference type="EMBL" id="GAI68490.1"/>
    </source>
</evidence>
<feature type="non-terminal residue" evidence="1">
    <location>
        <position position="1"/>
    </location>
</feature>
<proteinExistence type="predicted"/>
<reference evidence="1" key="1">
    <citation type="journal article" date="2014" name="Front. Microbiol.">
        <title>High frequency of phylogenetically diverse reductive dehalogenase-homologous genes in deep subseafloor sedimentary metagenomes.</title>
        <authorList>
            <person name="Kawai M."/>
            <person name="Futagami T."/>
            <person name="Toyoda A."/>
            <person name="Takaki Y."/>
            <person name="Nishi S."/>
            <person name="Hori S."/>
            <person name="Arai W."/>
            <person name="Tsubouchi T."/>
            <person name="Morono Y."/>
            <person name="Uchiyama I."/>
            <person name="Ito T."/>
            <person name="Fujiyama A."/>
            <person name="Inagaki F."/>
            <person name="Takami H."/>
        </authorList>
    </citation>
    <scope>NUCLEOTIDE SEQUENCE</scope>
    <source>
        <strain evidence="1">Expedition CK06-06</strain>
    </source>
</reference>
<dbReference type="AlphaFoldDB" id="X1RZ80"/>
<gene>
    <name evidence="1" type="ORF">S12H4_06260</name>
</gene>
<accession>X1RZ80</accession>
<protein>
    <submittedName>
        <fullName evidence="1">Uncharacterized protein</fullName>
    </submittedName>
</protein>
<organism evidence="1">
    <name type="scientific">marine sediment metagenome</name>
    <dbReference type="NCBI Taxonomy" id="412755"/>
    <lineage>
        <taxon>unclassified sequences</taxon>
        <taxon>metagenomes</taxon>
        <taxon>ecological metagenomes</taxon>
    </lineage>
</organism>
<sequence length="273" mass="30588">IFNPQVVGMPHYVAVQPSSGNYFGNICVIPAGTGITSELALGNESNFEASSWLVMAILGSELAYIRFEGDETPTILEFHMHMYPGDDNTYSLGGDGNRFSDIWAVNTHWGDLGFAEKTCPKCGELFEVGDEIILKVIRFDERDEGIMTIPMHFACARRPPKTIKRSIPQFTTEYAFVEGEVVEVRVPLKQKRVITRGAIRNGYGFNKSTGTFSKNKVMKEGYNRTRVGQYIERGEVRDGYSYDPETKEYNNLRGELGTPATEIGLPSRALEWS</sequence>
<dbReference type="EMBL" id="BARW01002175">
    <property type="protein sequence ID" value="GAI68490.1"/>
    <property type="molecule type" value="Genomic_DNA"/>
</dbReference>
<name>X1RZ80_9ZZZZ</name>